<dbReference type="Pfam" id="PF06738">
    <property type="entry name" value="ThrE"/>
    <property type="match status" value="1"/>
</dbReference>
<evidence type="ECO:0000256" key="1">
    <source>
        <dbReference type="ARBA" id="ARBA00034125"/>
    </source>
</evidence>
<comment type="caution">
    <text evidence="4">The sequence shown here is derived from an EMBL/GenBank/DDBJ whole genome shotgun (WGS) entry which is preliminary data.</text>
</comment>
<evidence type="ECO:0000256" key="2">
    <source>
        <dbReference type="SAM" id="Phobius"/>
    </source>
</evidence>
<feature type="transmembrane region" description="Helical" evidence="2">
    <location>
        <begin position="15"/>
        <end position="37"/>
    </location>
</feature>
<proteinExistence type="inferred from homology"/>
<evidence type="ECO:0000313" key="5">
    <source>
        <dbReference type="Proteomes" id="UP001501490"/>
    </source>
</evidence>
<keyword evidence="2" id="KW-0472">Membrane</keyword>
<protein>
    <submittedName>
        <fullName evidence="4">Threonine/serine exporter family protein</fullName>
    </submittedName>
</protein>
<keyword evidence="5" id="KW-1185">Reference proteome</keyword>
<accession>A0ABP7A9M0</accession>
<feature type="transmembrane region" description="Helical" evidence="2">
    <location>
        <begin position="397"/>
        <end position="418"/>
    </location>
</feature>
<evidence type="ECO:0000313" key="4">
    <source>
        <dbReference type="EMBL" id="GAA3627501.1"/>
    </source>
</evidence>
<reference evidence="5" key="1">
    <citation type="journal article" date="2019" name="Int. J. Syst. Evol. Microbiol.">
        <title>The Global Catalogue of Microorganisms (GCM) 10K type strain sequencing project: providing services to taxonomists for standard genome sequencing and annotation.</title>
        <authorList>
            <consortium name="The Broad Institute Genomics Platform"/>
            <consortium name="The Broad Institute Genome Sequencing Center for Infectious Disease"/>
            <person name="Wu L."/>
            <person name="Ma J."/>
        </authorList>
    </citation>
    <scope>NUCLEOTIDE SEQUENCE [LARGE SCALE GENOMIC DNA]</scope>
    <source>
        <strain evidence="5">JCM 16929</strain>
    </source>
</reference>
<sequence length="465" mass="47776">MQRPATPPASADSDVPVWSVIIALAVLAFAVPILVALGRAAPESSESDTTIRPDADGEALALMSEAGEAMIDSGYDVVSVQAAMDDIAFANGLRHAESIALPTVIMVSARVRGQVRTSVVATGTQSLRLHQIEEIDDVVTAARRGLATTKEGIDRIAKIRAMPPPYPPPVQLVGQILTSAALAVLLGGSLLGIGIAALLGSFVGALGLAGARLPARYQVLVTVTAAFVVGLSVFLLSRTNLDFGVLPCLIAPLALLLPGAQLTTSMIELATNQMISGAGRLAAGAMQLVLLALGIVAAAALVGIPTLDLSRAYSPLGPIGPWIAVAVFGLGVVLNRAARARSLGWILLVLYVAYGAQVLGNLFFGGVLSAFVGAAAMTPVAALVARQRTGPPAMVSFTPAFWLLVPGALGLVGVTTILDGDSSGLTTVLTTASTMIAIALGVLVGWAITGVFRRIRERRRMMVPP</sequence>
<name>A0ABP7A9M0_9ACTN</name>
<feature type="transmembrane region" description="Helical" evidence="2">
    <location>
        <begin position="316"/>
        <end position="335"/>
    </location>
</feature>
<feature type="transmembrane region" description="Helical" evidence="2">
    <location>
        <begin position="217"/>
        <end position="237"/>
    </location>
</feature>
<feature type="transmembrane region" description="Helical" evidence="2">
    <location>
        <begin position="430"/>
        <end position="452"/>
    </location>
</feature>
<dbReference type="EMBL" id="BAABAB010000022">
    <property type="protein sequence ID" value="GAA3627501.1"/>
    <property type="molecule type" value="Genomic_DNA"/>
</dbReference>
<keyword evidence="2" id="KW-0812">Transmembrane</keyword>
<dbReference type="Proteomes" id="UP001501490">
    <property type="component" value="Unassembled WGS sequence"/>
</dbReference>
<dbReference type="PANTHER" id="PTHR31082">
    <property type="entry name" value="PHEROMONE-REGULATED MEMBRANE PROTEIN 10"/>
    <property type="match status" value="1"/>
</dbReference>
<feature type="transmembrane region" description="Helical" evidence="2">
    <location>
        <begin position="366"/>
        <end position="385"/>
    </location>
</feature>
<gene>
    <name evidence="4" type="ORF">GCM10022236_32270</name>
</gene>
<feature type="domain" description="Threonine/serine exporter-like N-terminal" evidence="3">
    <location>
        <begin position="62"/>
        <end position="301"/>
    </location>
</feature>
<dbReference type="InterPro" id="IPR010619">
    <property type="entry name" value="ThrE-like_N"/>
</dbReference>
<feature type="transmembrane region" description="Helical" evidence="2">
    <location>
        <begin position="191"/>
        <end position="210"/>
    </location>
</feature>
<dbReference type="InterPro" id="IPR051361">
    <property type="entry name" value="ThrE/Ser_Exporter"/>
</dbReference>
<comment type="similarity">
    <text evidence="1">Belongs to the ThrE exporter (TC 2.A.79) family.</text>
</comment>
<evidence type="ECO:0000259" key="3">
    <source>
        <dbReference type="Pfam" id="PF06738"/>
    </source>
</evidence>
<feature type="transmembrane region" description="Helical" evidence="2">
    <location>
        <begin position="342"/>
        <end position="360"/>
    </location>
</feature>
<organism evidence="4 5">
    <name type="scientific">Microlunatus ginsengisoli</name>
    <dbReference type="NCBI Taxonomy" id="363863"/>
    <lineage>
        <taxon>Bacteria</taxon>
        <taxon>Bacillati</taxon>
        <taxon>Actinomycetota</taxon>
        <taxon>Actinomycetes</taxon>
        <taxon>Propionibacteriales</taxon>
        <taxon>Propionibacteriaceae</taxon>
        <taxon>Microlunatus</taxon>
    </lineage>
</organism>
<keyword evidence="2" id="KW-1133">Transmembrane helix</keyword>
<feature type="transmembrane region" description="Helical" evidence="2">
    <location>
        <begin position="281"/>
        <end position="304"/>
    </location>
</feature>
<dbReference type="PANTHER" id="PTHR31082:SF4">
    <property type="entry name" value="PHEROMONE-REGULATED MEMBRANE PROTEIN 10"/>
    <property type="match status" value="1"/>
</dbReference>